<evidence type="ECO:0000313" key="2">
    <source>
        <dbReference type="Proteomes" id="UP000000600"/>
    </source>
</evidence>
<gene>
    <name evidence="1" type="ORF">GSPATT00029356001</name>
</gene>
<dbReference type="KEGG" id="ptm:GSPATT00029356001"/>
<sequence length="334" mass="39462">MDFINEGEINLQLINLQDQTTLNNLEQITFNYNSKIILAIQQSIIYAYFFGLNNLKTISSIHVKRKNTEQLKQIEYLQASNSILSIVNLKILVANLNALNTRKFQLKIDYGLYGYCDQLLLNKNQNNLFIGFKNYILFFENKFCVWKYSKQIITGYRDYILSICLNFEEDELQVYANDSYNCSAYIYIYHKQTQNNSIQWILNQTIKFTDGIGYLWGGQVNHLYFMNPFSLKVFKQDKQLSEYQIYSSSNVSNQSVICWVFLQNKFILLIENNNRISVMILNQQQKLELIKSININLSINKYSYCLQFKSFLQNGEFLIIWNTEKTLIFRMSSN</sequence>
<dbReference type="InParanoid" id="A0BJL1"/>
<organism evidence="1 2">
    <name type="scientific">Paramecium tetraurelia</name>
    <dbReference type="NCBI Taxonomy" id="5888"/>
    <lineage>
        <taxon>Eukaryota</taxon>
        <taxon>Sar</taxon>
        <taxon>Alveolata</taxon>
        <taxon>Ciliophora</taxon>
        <taxon>Intramacronucleata</taxon>
        <taxon>Oligohymenophorea</taxon>
        <taxon>Peniculida</taxon>
        <taxon>Parameciidae</taxon>
        <taxon>Paramecium</taxon>
    </lineage>
</organism>
<dbReference type="AlphaFoldDB" id="A0BJL1"/>
<dbReference type="GeneID" id="5011910"/>
<dbReference type="Proteomes" id="UP000000600">
    <property type="component" value="Unassembled WGS sequence"/>
</dbReference>
<dbReference type="HOGENOM" id="CLU_071186_0_0_1"/>
<keyword evidence="2" id="KW-1185">Reference proteome</keyword>
<reference evidence="1 2" key="1">
    <citation type="journal article" date="2006" name="Nature">
        <title>Global trends of whole-genome duplications revealed by the ciliate Paramecium tetraurelia.</title>
        <authorList>
            <consortium name="Genoscope"/>
            <person name="Aury J.-M."/>
            <person name="Jaillon O."/>
            <person name="Duret L."/>
            <person name="Noel B."/>
            <person name="Jubin C."/>
            <person name="Porcel B.M."/>
            <person name="Segurens B."/>
            <person name="Daubin V."/>
            <person name="Anthouard V."/>
            <person name="Aiach N."/>
            <person name="Arnaiz O."/>
            <person name="Billaut A."/>
            <person name="Beisson J."/>
            <person name="Blanc I."/>
            <person name="Bouhouche K."/>
            <person name="Camara F."/>
            <person name="Duharcourt S."/>
            <person name="Guigo R."/>
            <person name="Gogendeau D."/>
            <person name="Katinka M."/>
            <person name="Keller A.-M."/>
            <person name="Kissmehl R."/>
            <person name="Klotz C."/>
            <person name="Koll F."/>
            <person name="Le Moue A."/>
            <person name="Lepere C."/>
            <person name="Malinsky S."/>
            <person name="Nowacki M."/>
            <person name="Nowak J.K."/>
            <person name="Plattner H."/>
            <person name="Poulain J."/>
            <person name="Ruiz F."/>
            <person name="Serrano V."/>
            <person name="Zagulski M."/>
            <person name="Dessen P."/>
            <person name="Betermier M."/>
            <person name="Weissenbach J."/>
            <person name="Scarpelli C."/>
            <person name="Schachter V."/>
            <person name="Sperling L."/>
            <person name="Meyer E."/>
            <person name="Cohen J."/>
            <person name="Wincker P."/>
        </authorList>
    </citation>
    <scope>NUCLEOTIDE SEQUENCE [LARGE SCALE GENOMIC DNA]</scope>
    <source>
        <strain evidence="1 2">Stock d4-2</strain>
    </source>
</reference>
<dbReference type="RefSeq" id="XP_001426126.1">
    <property type="nucleotide sequence ID" value="XM_001426089.1"/>
</dbReference>
<evidence type="ECO:0008006" key="3">
    <source>
        <dbReference type="Google" id="ProtNLM"/>
    </source>
</evidence>
<proteinExistence type="predicted"/>
<dbReference type="EMBL" id="CT867998">
    <property type="protein sequence ID" value="CAK58728.1"/>
    <property type="molecule type" value="Genomic_DNA"/>
</dbReference>
<evidence type="ECO:0000313" key="1">
    <source>
        <dbReference type="EMBL" id="CAK58728.1"/>
    </source>
</evidence>
<dbReference type="OrthoDB" id="308572at2759"/>
<name>A0BJL1_PARTE</name>
<accession>A0BJL1</accession>
<protein>
    <recommendedName>
        <fullName evidence="3">Transmembrane protein</fullName>
    </recommendedName>
</protein>